<sequence length="328" mass="36952">MSNRTKLLILFILTIASILFFLLFKLGLHWEYLLTSWDQFTDDVAYAFRNRSNKILAMTIAGTAIAFSTVIFQTVTHNRILTPSIIGLDWLFLLVQTLLIFFLGGKNYAMISNEWMFLISIGTLVAFSIILFKIMLGKEGRSVYFLLLMGIIMGALFNSLSTFMQVLIDPNEFLLAQDKMFASFNNVQVKLLWWALGILIATIAIFFPLIRYLDVLSLGRDQSVNLGISYQRVVQITLIIVAILTALSTALVGPITFLGLLVVNVTYEIFKTYKHSILITGSIFVSIISLAIGQLIVERVFTFSTTLSVIINFIGGIYFIYLLLRGSK</sequence>
<keyword evidence="6 8" id="KW-1133">Transmembrane helix</keyword>
<feature type="transmembrane region" description="Helical" evidence="8">
    <location>
        <begin position="7"/>
        <end position="28"/>
    </location>
</feature>
<evidence type="ECO:0000256" key="8">
    <source>
        <dbReference type="SAM" id="Phobius"/>
    </source>
</evidence>
<comment type="similarity">
    <text evidence="2">Belongs to the binding-protein-dependent transport system permease family. FecCD subfamily.</text>
</comment>
<feature type="transmembrane region" description="Helical" evidence="8">
    <location>
        <begin position="84"/>
        <end position="103"/>
    </location>
</feature>
<dbReference type="CDD" id="cd06550">
    <property type="entry name" value="TM_ABC_iron-siderophores_like"/>
    <property type="match status" value="1"/>
</dbReference>
<name>A0ABP9MEQ3_9GAMM</name>
<evidence type="ECO:0000256" key="6">
    <source>
        <dbReference type="ARBA" id="ARBA00022989"/>
    </source>
</evidence>
<keyword evidence="3" id="KW-0813">Transport</keyword>
<feature type="transmembrane region" description="Helical" evidence="8">
    <location>
        <begin position="191"/>
        <end position="212"/>
    </location>
</feature>
<reference evidence="10" key="1">
    <citation type="journal article" date="2019" name="Int. J. Syst. Evol. Microbiol.">
        <title>The Global Catalogue of Microorganisms (GCM) 10K type strain sequencing project: providing services to taxonomists for standard genome sequencing and annotation.</title>
        <authorList>
            <consortium name="The Broad Institute Genomics Platform"/>
            <consortium name="The Broad Institute Genome Sequencing Center for Infectious Disease"/>
            <person name="Wu L."/>
            <person name="Ma J."/>
        </authorList>
    </citation>
    <scope>NUCLEOTIDE SEQUENCE [LARGE SCALE GENOMIC DNA]</scope>
    <source>
        <strain evidence="10">JCM 18424</strain>
    </source>
</reference>
<evidence type="ECO:0000256" key="5">
    <source>
        <dbReference type="ARBA" id="ARBA00022692"/>
    </source>
</evidence>
<accession>A0ABP9MEQ3</accession>
<feature type="transmembrane region" description="Helical" evidence="8">
    <location>
        <begin position="143"/>
        <end position="168"/>
    </location>
</feature>
<keyword evidence="10" id="KW-1185">Reference proteome</keyword>
<evidence type="ECO:0000313" key="10">
    <source>
        <dbReference type="Proteomes" id="UP001500631"/>
    </source>
</evidence>
<dbReference type="EMBL" id="BAABKE010000001">
    <property type="protein sequence ID" value="GAA5094552.1"/>
    <property type="molecule type" value="Genomic_DNA"/>
</dbReference>
<dbReference type="InterPro" id="IPR037294">
    <property type="entry name" value="ABC_BtuC-like"/>
</dbReference>
<dbReference type="Proteomes" id="UP001500631">
    <property type="component" value="Unassembled WGS sequence"/>
</dbReference>
<comment type="subcellular location">
    <subcellularLocation>
        <location evidence="1">Cell membrane</location>
        <topology evidence="1">Multi-pass membrane protein</topology>
    </subcellularLocation>
</comment>
<evidence type="ECO:0000256" key="3">
    <source>
        <dbReference type="ARBA" id="ARBA00022448"/>
    </source>
</evidence>
<evidence type="ECO:0000256" key="4">
    <source>
        <dbReference type="ARBA" id="ARBA00022475"/>
    </source>
</evidence>
<feature type="transmembrane region" description="Helical" evidence="8">
    <location>
        <begin position="303"/>
        <end position="324"/>
    </location>
</feature>
<keyword evidence="4" id="KW-1003">Cell membrane</keyword>
<protein>
    <submittedName>
        <fullName evidence="9">Petrobactin ABC transporter permease YclO</fullName>
    </submittedName>
</protein>
<feature type="transmembrane region" description="Helical" evidence="8">
    <location>
        <begin position="277"/>
        <end position="297"/>
    </location>
</feature>
<dbReference type="Pfam" id="PF01032">
    <property type="entry name" value="FecCD"/>
    <property type="match status" value="1"/>
</dbReference>
<gene>
    <name evidence="9" type="primary">yclO</name>
    <name evidence="9" type="ORF">GCM10023338_02970</name>
</gene>
<evidence type="ECO:0000256" key="2">
    <source>
        <dbReference type="ARBA" id="ARBA00007935"/>
    </source>
</evidence>
<feature type="transmembrane region" description="Helical" evidence="8">
    <location>
        <begin position="55"/>
        <end position="72"/>
    </location>
</feature>
<dbReference type="InterPro" id="IPR000522">
    <property type="entry name" value="ABC_transptr_permease_BtuC"/>
</dbReference>
<dbReference type="RefSeq" id="WP_345666896.1">
    <property type="nucleotide sequence ID" value="NZ_BAABKE010000001.1"/>
</dbReference>
<dbReference type="PANTHER" id="PTHR30472">
    <property type="entry name" value="FERRIC ENTEROBACTIN TRANSPORT SYSTEM PERMEASE PROTEIN"/>
    <property type="match status" value="1"/>
</dbReference>
<organism evidence="9 10">
    <name type="scientific">Wohlfahrtiimonas larvae</name>
    <dbReference type="NCBI Taxonomy" id="1157986"/>
    <lineage>
        <taxon>Bacteria</taxon>
        <taxon>Pseudomonadati</taxon>
        <taxon>Pseudomonadota</taxon>
        <taxon>Gammaproteobacteria</taxon>
        <taxon>Cardiobacteriales</taxon>
        <taxon>Ignatzschineriaceae</taxon>
        <taxon>Wohlfahrtiimonas</taxon>
    </lineage>
</organism>
<evidence type="ECO:0000313" key="9">
    <source>
        <dbReference type="EMBL" id="GAA5094552.1"/>
    </source>
</evidence>
<keyword evidence="5 8" id="KW-0812">Transmembrane</keyword>
<evidence type="ECO:0000256" key="1">
    <source>
        <dbReference type="ARBA" id="ARBA00004651"/>
    </source>
</evidence>
<feature type="transmembrane region" description="Helical" evidence="8">
    <location>
        <begin position="115"/>
        <end position="136"/>
    </location>
</feature>
<proteinExistence type="inferred from homology"/>
<evidence type="ECO:0000256" key="7">
    <source>
        <dbReference type="ARBA" id="ARBA00023136"/>
    </source>
</evidence>
<dbReference type="SUPFAM" id="SSF81345">
    <property type="entry name" value="ABC transporter involved in vitamin B12 uptake, BtuC"/>
    <property type="match status" value="1"/>
</dbReference>
<feature type="transmembrane region" description="Helical" evidence="8">
    <location>
        <begin position="250"/>
        <end position="270"/>
    </location>
</feature>
<keyword evidence="7 8" id="KW-0472">Membrane</keyword>
<dbReference type="PANTHER" id="PTHR30472:SF19">
    <property type="entry name" value="PETROBACTIN IMPORT SYSTEM PERMEASE PROTEIN YCLO"/>
    <property type="match status" value="1"/>
</dbReference>
<comment type="caution">
    <text evidence="9">The sequence shown here is derived from an EMBL/GenBank/DDBJ whole genome shotgun (WGS) entry which is preliminary data.</text>
</comment>
<dbReference type="Gene3D" id="1.10.3470.10">
    <property type="entry name" value="ABC transporter involved in vitamin B12 uptake, BtuC"/>
    <property type="match status" value="1"/>
</dbReference>